<keyword evidence="4" id="KW-1185">Reference proteome</keyword>
<evidence type="ECO:0000256" key="1">
    <source>
        <dbReference type="SAM" id="Coils"/>
    </source>
</evidence>
<dbReference type="RefSeq" id="XP_029711310.1">
    <property type="nucleotide sequence ID" value="XM_029855450.2"/>
</dbReference>
<dbReference type="RefSeq" id="XP_029711311.1">
    <property type="nucleotide sequence ID" value="XM_029855451.2"/>
</dbReference>
<feature type="region of interest" description="Disordered" evidence="2">
    <location>
        <begin position="1"/>
        <end position="51"/>
    </location>
</feature>
<protein>
    <submittedName>
        <fullName evidence="3">Uncharacterized protein</fullName>
    </submittedName>
</protein>
<accession>A0ABM1Z963</accession>
<dbReference type="EnsemblMetazoa" id="AALFPA23_016259.R23696">
    <property type="protein sequence ID" value="AALFPA23_016259.P23696"/>
    <property type="gene ID" value="AALFPA23_016259"/>
</dbReference>
<organism evidence="3 4">
    <name type="scientific">Aedes albopictus</name>
    <name type="common">Asian tiger mosquito</name>
    <name type="synonym">Stegomyia albopicta</name>
    <dbReference type="NCBI Taxonomy" id="7160"/>
    <lineage>
        <taxon>Eukaryota</taxon>
        <taxon>Metazoa</taxon>
        <taxon>Ecdysozoa</taxon>
        <taxon>Arthropoda</taxon>
        <taxon>Hexapoda</taxon>
        <taxon>Insecta</taxon>
        <taxon>Pterygota</taxon>
        <taxon>Neoptera</taxon>
        <taxon>Endopterygota</taxon>
        <taxon>Diptera</taxon>
        <taxon>Nematocera</taxon>
        <taxon>Culicoidea</taxon>
        <taxon>Culicidae</taxon>
        <taxon>Culicinae</taxon>
        <taxon>Aedini</taxon>
        <taxon>Aedes</taxon>
        <taxon>Stegomyia</taxon>
    </lineage>
</organism>
<name>A0ABM1Z963_AEDAL</name>
<sequence>MVNAKDQPGTSGSQNRNRTQNGNQNGHQNGHQNGSHNRNRNRNQQAQEDDYIAKINAEIEKCKETMAMLVLTAENDRRKQNEIARIEHKINQLEATKNAHDSNRR</sequence>
<dbReference type="EnsemblMetazoa" id="AALFPA23_016259.R23695">
    <property type="protein sequence ID" value="AALFPA23_016259.P23695"/>
    <property type="gene ID" value="AALFPA23_016259"/>
</dbReference>
<dbReference type="Proteomes" id="UP000069940">
    <property type="component" value="Unassembled WGS sequence"/>
</dbReference>
<proteinExistence type="predicted"/>
<feature type="coiled-coil region" evidence="1">
    <location>
        <begin position="76"/>
        <end position="103"/>
    </location>
</feature>
<evidence type="ECO:0000313" key="4">
    <source>
        <dbReference type="Proteomes" id="UP000069940"/>
    </source>
</evidence>
<evidence type="ECO:0000256" key="2">
    <source>
        <dbReference type="SAM" id="MobiDB-lite"/>
    </source>
</evidence>
<reference evidence="3" key="2">
    <citation type="submission" date="2025-05" db="UniProtKB">
        <authorList>
            <consortium name="EnsemblMetazoa"/>
        </authorList>
    </citation>
    <scope>IDENTIFICATION</scope>
    <source>
        <strain evidence="3">Foshan</strain>
    </source>
</reference>
<dbReference type="GeneID" id="115256625"/>
<keyword evidence="1" id="KW-0175">Coiled coil</keyword>
<feature type="compositionally biased region" description="Low complexity" evidence="2">
    <location>
        <begin position="12"/>
        <end position="36"/>
    </location>
</feature>
<reference evidence="4" key="1">
    <citation type="journal article" date="2015" name="Proc. Natl. Acad. Sci. U.S.A.">
        <title>Genome sequence of the Asian Tiger mosquito, Aedes albopictus, reveals insights into its biology, genetics, and evolution.</title>
        <authorList>
            <person name="Chen X.G."/>
            <person name="Jiang X."/>
            <person name="Gu J."/>
            <person name="Xu M."/>
            <person name="Wu Y."/>
            <person name="Deng Y."/>
            <person name="Zhang C."/>
            <person name="Bonizzoni M."/>
            <person name="Dermauw W."/>
            <person name="Vontas J."/>
            <person name="Armbruster P."/>
            <person name="Huang X."/>
            <person name="Yang Y."/>
            <person name="Zhang H."/>
            <person name="He W."/>
            <person name="Peng H."/>
            <person name="Liu Y."/>
            <person name="Wu K."/>
            <person name="Chen J."/>
            <person name="Lirakis M."/>
            <person name="Topalis P."/>
            <person name="Van Leeuwen T."/>
            <person name="Hall A.B."/>
            <person name="Jiang X."/>
            <person name="Thorpe C."/>
            <person name="Mueller R.L."/>
            <person name="Sun C."/>
            <person name="Waterhouse R.M."/>
            <person name="Yan G."/>
            <person name="Tu Z.J."/>
            <person name="Fang X."/>
            <person name="James A.A."/>
        </authorList>
    </citation>
    <scope>NUCLEOTIDE SEQUENCE [LARGE SCALE GENOMIC DNA]</scope>
    <source>
        <strain evidence="4">Foshan</strain>
    </source>
</reference>
<evidence type="ECO:0000313" key="3">
    <source>
        <dbReference type="EnsemblMetazoa" id="AALFPA23_016259.P23695"/>
    </source>
</evidence>